<name>A0AAV6KUS1_9ERIC</name>
<dbReference type="GO" id="GO:0008270">
    <property type="term" value="F:zinc ion binding"/>
    <property type="evidence" value="ECO:0007669"/>
    <property type="project" value="UniProtKB-KW"/>
</dbReference>
<organism evidence="24 25">
    <name type="scientific">Rhododendron griersonianum</name>
    <dbReference type="NCBI Taxonomy" id="479676"/>
    <lineage>
        <taxon>Eukaryota</taxon>
        <taxon>Viridiplantae</taxon>
        <taxon>Streptophyta</taxon>
        <taxon>Embryophyta</taxon>
        <taxon>Tracheophyta</taxon>
        <taxon>Spermatophyta</taxon>
        <taxon>Magnoliopsida</taxon>
        <taxon>eudicotyledons</taxon>
        <taxon>Gunneridae</taxon>
        <taxon>Pentapetalae</taxon>
        <taxon>asterids</taxon>
        <taxon>Ericales</taxon>
        <taxon>Ericaceae</taxon>
        <taxon>Ericoideae</taxon>
        <taxon>Rhodoreae</taxon>
        <taxon>Rhododendron</taxon>
    </lineage>
</organism>
<dbReference type="PRINTS" id="PR00458">
    <property type="entry name" value="PEROXIDASE"/>
</dbReference>
<feature type="binding site" evidence="17">
    <location>
        <position position="639"/>
    </location>
    <ligand>
        <name>Ca(2+)</name>
        <dbReference type="ChEBI" id="CHEBI:29108"/>
        <label>2</label>
    </ligand>
</feature>
<evidence type="ECO:0000256" key="10">
    <source>
        <dbReference type="ARBA" id="ARBA00022837"/>
    </source>
</evidence>
<keyword evidence="8 17" id="KW-0479">Metal-binding</keyword>
<evidence type="ECO:0000256" key="16">
    <source>
        <dbReference type="PIRSR" id="PIRSR600823-2"/>
    </source>
</evidence>
<feature type="site" description="Transition state stabilizer" evidence="18">
    <location>
        <position position="448"/>
    </location>
</feature>
<feature type="binding site" evidence="17">
    <location>
        <position position="453"/>
    </location>
    <ligand>
        <name>Ca(2+)</name>
        <dbReference type="ChEBI" id="CHEBI:29108"/>
        <label>1</label>
    </ligand>
</feature>
<feature type="region of interest" description="Disordered" evidence="21">
    <location>
        <begin position="64"/>
        <end position="113"/>
    </location>
</feature>
<feature type="binding site" evidence="17">
    <location>
        <position position="631"/>
    </location>
    <ligand>
        <name>Ca(2+)</name>
        <dbReference type="ChEBI" id="CHEBI:29108"/>
        <label>2</label>
    </ligand>
</feature>
<dbReference type="FunFam" id="1.10.420.10:FF:000007">
    <property type="entry name" value="Peroxidase"/>
    <property type="match status" value="3"/>
</dbReference>
<evidence type="ECO:0000256" key="20">
    <source>
        <dbReference type="PROSITE-ProRule" id="PRU00071"/>
    </source>
</evidence>
<dbReference type="InterPro" id="IPR000823">
    <property type="entry name" value="Peroxidase_pln"/>
</dbReference>
<dbReference type="Gene3D" id="1.10.420.10">
    <property type="entry name" value="Peroxidase, domain 2"/>
    <property type="match status" value="3"/>
</dbReference>
<evidence type="ECO:0000256" key="14">
    <source>
        <dbReference type="ARBA" id="ARBA00023324"/>
    </source>
</evidence>
<keyword evidence="13 19" id="KW-1015">Disulfide bond</keyword>
<evidence type="ECO:0000259" key="22">
    <source>
        <dbReference type="PROSITE" id="PS50873"/>
    </source>
</evidence>
<evidence type="ECO:0000256" key="12">
    <source>
        <dbReference type="ARBA" id="ARBA00023004"/>
    </source>
</evidence>
<keyword evidence="7" id="KW-0349">Heme</keyword>
<feature type="binding site" evidence="17">
    <location>
        <position position="577"/>
    </location>
    <ligand>
        <name>Ca(2+)</name>
        <dbReference type="ChEBI" id="CHEBI:29108"/>
        <label>2</label>
    </ligand>
</feature>
<feature type="region of interest" description="Disordered" evidence="21">
    <location>
        <begin position="1"/>
        <end position="41"/>
    </location>
</feature>
<evidence type="ECO:0000259" key="23">
    <source>
        <dbReference type="PROSITE" id="PS50884"/>
    </source>
</evidence>
<dbReference type="SUPFAM" id="SSF48113">
    <property type="entry name" value="Heme-dependent peroxidases"/>
    <property type="match status" value="3"/>
</dbReference>
<evidence type="ECO:0000256" key="1">
    <source>
        <dbReference type="ARBA" id="ARBA00000189"/>
    </source>
</evidence>
<evidence type="ECO:0000256" key="18">
    <source>
        <dbReference type="PIRSR" id="PIRSR600823-4"/>
    </source>
</evidence>
<keyword evidence="20" id="KW-0863">Zinc-finger</keyword>
<dbReference type="GO" id="GO:0140825">
    <property type="term" value="F:lactoperoxidase activity"/>
    <property type="evidence" value="ECO:0007669"/>
    <property type="project" value="UniProtKB-EC"/>
</dbReference>
<comment type="cofactor">
    <cofactor evidence="17">
        <name>Ca(2+)</name>
        <dbReference type="ChEBI" id="CHEBI:29108"/>
    </cofactor>
    <text evidence="17">Binds 2 calcium ions per subunit.</text>
</comment>
<dbReference type="PRINTS" id="PR00461">
    <property type="entry name" value="PLPEROXIDASE"/>
</dbReference>
<keyword evidence="6" id="KW-0575">Peroxidase</keyword>
<evidence type="ECO:0000256" key="15">
    <source>
        <dbReference type="PIRSR" id="PIRSR600823-1"/>
    </source>
</evidence>
<dbReference type="GO" id="GO:0003677">
    <property type="term" value="F:DNA binding"/>
    <property type="evidence" value="ECO:0007669"/>
    <property type="project" value="UniProtKB-UniRule"/>
</dbReference>
<dbReference type="GO" id="GO:0006355">
    <property type="term" value="P:regulation of DNA-templated transcription"/>
    <property type="evidence" value="ECO:0007669"/>
    <property type="project" value="InterPro"/>
</dbReference>
<feature type="disulfide bond" evidence="19">
    <location>
        <begin position="583"/>
        <end position="615"/>
    </location>
</feature>
<accession>A0AAV6KUS1</accession>
<keyword evidence="9" id="KW-0732">Signal</keyword>
<evidence type="ECO:0000313" key="25">
    <source>
        <dbReference type="Proteomes" id="UP000823749"/>
    </source>
</evidence>
<evidence type="ECO:0000313" key="24">
    <source>
        <dbReference type="EMBL" id="KAG5556186.1"/>
    </source>
</evidence>
<evidence type="ECO:0000256" key="5">
    <source>
        <dbReference type="ARBA" id="ARBA00022525"/>
    </source>
</evidence>
<dbReference type="CDD" id="cd00693">
    <property type="entry name" value="secretory_peroxidase"/>
    <property type="match status" value="2"/>
</dbReference>
<dbReference type="EMBL" id="JACTNZ010000003">
    <property type="protein sequence ID" value="KAG5556186.1"/>
    <property type="molecule type" value="Genomic_DNA"/>
</dbReference>
<evidence type="ECO:0000256" key="3">
    <source>
        <dbReference type="ARBA" id="ARBA00006873"/>
    </source>
</evidence>
<gene>
    <name evidence="24" type="ORF">RHGRI_006719</name>
</gene>
<evidence type="ECO:0000256" key="21">
    <source>
        <dbReference type="SAM" id="MobiDB-lite"/>
    </source>
</evidence>
<evidence type="ECO:0000256" key="6">
    <source>
        <dbReference type="ARBA" id="ARBA00022559"/>
    </source>
</evidence>
<keyword evidence="11" id="KW-0560">Oxidoreductase</keyword>
<feature type="binding site" evidence="17">
    <location>
        <position position="474"/>
    </location>
    <ligand>
        <name>Ca(2+)</name>
        <dbReference type="ChEBI" id="CHEBI:29108"/>
        <label>1</label>
    </ligand>
</feature>
<feature type="domain" description="Plant heme peroxidase family profile" evidence="22">
    <location>
        <begin position="911"/>
        <end position="1198"/>
    </location>
</feature>
<feature type="binding site" evidence="16">
    <location>
        <position position="546"/>
    </location>
    <ligand>
        <name>substrate</name>
    </ligand>
</feature>
<feature type="domain" description="Dof-type" evidence="23">
    <location>
        <begin position="120"/>
        <end position="174"/>
    </location>
</feature>
<dbReference type="Proteomes" id="UP000823749">
    <property type="component" value="Chromosome 3"/>
</dbReference>
<evidence type="ECO:0000256" key="2">
    <source>
        <dbReference type="ARBA" id="ARBA00002322"/>
    </source>
</evidence>
<evidence type="ECO:0000256" key="11">
    <source>
        <dbReference type="ARBA" id="ARBA00023002"/>
    </source>
</evidence>
<evidence type="ECO:0000256" key="7">
    <source>
        <dbReference type="ARBA" id="ARBA00022617"/>
    </source>
</evidence>
<dbReference type="PROSITE" id="PS01361">
    <property type="entry name" value="ZF_DOF_1"/>
    <property type="match status" value="1"/>
</dbReference>
<dbReference type="PANTHER" id="PTHR31517">
    <property type="match status" value="1"/>
</dbReference>
<keyword evidence="25" id="KW-1185">Reference proteome</keyword>
<comment type="similarity">
    <text evidence="3">Belongs to the peroxidase family. Ascorbate peroxidase subfamily.</text>
</comment>
<dbReference type="GO" id="GO:0042744">
    <property type="term" value="P:hydrogen peroxide catabolic process"/>
    <property type="evidence" value="ECO:0007669"/>
    <property type="project" value="UniProtKB-KW"/>
</dbReference>
<dbReference type="InterPro" id="IPR002016">
    <property type="entry name" value="Haem_peroxidase"/>
</dbReference>
<comment type="function">
    <text evidence="2">Removal of H(2)O(2), oxidation of toxic reductants, biosynthesis and degradation of lignin, suberization, auxin catabolism, response to environmental stresses such as wounding, pathogen attack and oxidative stress. These functions might be dependent on each isozyme/isoform in each plant tissue.</text>
</comment>
<evidence type="ECO:0000256" key="19">
    <source>
        <dbReference type="PIRSR" id="PIRSR600823-5"/>
    </source>
</evidence>
<keyword evidence="14" id="KW-0376">Hydrogen peroxide</keyword>
<feature type="disulfide bond" evidence="19">
    <location>
        <begin position="454"/>
        <end position="459"/>
    </location>
</feature>
<comment type="catalytic activity">
    <reaction evidence="1">
        <text>2 a phenolic donor + H2O2 = 2 a phenolic radical donor + 2 H2O</text>
        <dbReference type="Rhea" id="RHEA:56136"/>
        <dbReference type="ChEBI" id="CHEBI:15377"/>
        <dbReference type="ChEBI" id="CHEBI:16240"/>
        <dbReference type="ChEBI" id="CHEBI:139520"/>
        <dbReference type="ChEBI" id="CHEBI:139521"/>
        <dbReference type="EC" id="1.11.1.7"/>
    </reaction>
</comment>
<evidence type="ECO:0000256" key="17">
    <source>
        <dbReference type="PIRSR" id="PIRSR600823-3"/>
    </source>
</evidence>
<keyword evidence="10 17" id="KW-0106">Calcium</keyword>
<feature type="domain" description="Plant heme peroxidase family profile" evidence="22">
    <location>
        <begin position="708"/>
        <end position="909"/>
    </location>
</feature>
<dbReference type="GO" id="GO:0006979">
    <property type="term" value="P:response to oxidative stress"/>
    <property type="evidence" value="ECO:0007669"/>
    <property type="project" value="InterPro"/>
</dbReference>
<feature type="disulfide bond" evidence="19">
    <location>
        <begin position="421"/>
        <end position="500"/>
    </location>
</feature>
<comment type="caution">
    <text evidence="24">The sequence shown here is derived from an EMBL/GenBank/DDBJ whole genome shotgun (WGS) entry which is preliminary data.</text>
</comment>
<dbReference type="InterPro" id="IPR019793">
    <property type="entry name" value="Peroxidases_heam-ligand_BS"/>
</dbReference>
<feature type="active site" description="Proton acceptor" evidence="15">
    <location>
        <position position="452"/>
    </location>
</feature>
<feature type="domain" description="Plant heme peroxidase family profile" evidence="22">
    <location>
        <begin position="411"/>
        <end position="707"/>
    </location>
</feature>
<feature type="binding site" evidence="17">
    <location>
        <position position="460"/>
    </location>
    <ligand>
        <name>Ca(2+)</name>
        <dbReference type="ChEBI" id="CHEBI:29108"/>
        <label>1</label>
    </ligand>
</feature>
<dbReference type="AlphaFoldDB" id="A0AAV6KUS1"/>
<dbReference type="FunFam" id="1.10.520.10:FF:000008">
    <property type="entry name" value="Peroxidase"/>
    <property type="match status" value="1"/>
</dbReference>
<feature type="binding site" evidence="17">
    <location>
        <position position="456"/>
    </location>
    <ligand>
        <name>Ca(2+)</name>
        <dbReference type="ChEBI" id="CHEBI:29108"/>
        <label>1</label>
    </ligand>
</feature>
<evidence type="ECO:0000256" key="13">
    <source>
        <dbReference type="ARBA" id="ARBA00023157"/>
    </source>
</evidence>
<keyword evidence="20" id="KW-0539">Nucleus</keyword>
<feature type="binding site" evidence="17">
    <location>
        <position position="634"/>
    </location>
    <ligand>
        <name>Ca(2+)</name>
        <dbReference type="ChEBI" id="CHEBI:29108"/>
        <label>2</label>
    </ligand>
</feature>
<dbReference type="Gene3D" id="1.10.520.10">
    <property type="match status" value="2"/>
</dbReference>
<dbReference type="InterPro" id="IPR019794">
    <property type="entry name" value="Peroxidases_AS"/>
</dbReference>
<keyword evidence="5" id="KW-0964">Secreted</keyword>
<keyword evidence="20" id="KW-0862">Zinc</keyword>
<dbReference type="GO" id="GO:0020037">
    <property type="term" value="F:heme binding"/>
    <property type="evidence" value="ECO:0007669"/>
    <property type="project" value="InterPro"/>
</dbReference>
<evidence type="ECO:0000256" key="9">
    <source>
        <dbReference type="ARBA" id="ARBA00022729"/>
    </source>
</evidence>
<evidence type="ECO:0000256" key="4">
    <source>
        <dbReference type="ARBA" id="ARBA00012313"/>
    </source>
</evidence>
<dbReference type="Pfam" id="PF00141">
    <property type="entry name" value="peroxidase"/>
    <property type="match status" value="3"/>
</dbReference>
<dbReference type="InterPro" id="IPR010255">
    <property type="entry name" value="Haem_peroxidase_sf"/>
</dbReference>
<keyword evidence="20" id="KW-0238">DNA-binding</keyword>
<dbReference type="PROSITE" id="PS50884">
    <property type="entry name" value="ZF_DOF_2"/>
    <property type="match status" value="1"/>
</dbReference>
<dbReference type="PROSITE" id="PS50873">
    <property type="entry name" value="PEROXIDASE_4"/>
    <property type="match status" value="3"/>
</dbReference>
<dbReference type="InterPro" id="IPR033905">
    <property type="entry name" value="Secretory_peroxidase"/>
</dbReference>
<dbReference type="GO" id="GO:0005634">
    <property type="term" value="C:nucleus"/>
    <property type="evidence" value="ECO:0007669"/>
    <property type="project" value="UniProtKB-SubCell"/>
</dbReference>
<comment type="cofactor">
    <cofactor evidence="17">
        <name>heme b</name>
        <dbReference type="ChEBI" id="CHEBI:60344"/>
    </cofactor>
    <text evidence="17">Binds 1 heme b (iron(II)-protoporphyrin IX) group per subunit.</text>
</comment>
<protein>
    <recommendedName>
        <fullName evidence="4">peroxidase</fullName>
        <ecNumber evidence="4">1.11.1.7</ecNumber>
    </recommendedName>
</protein>
<reference evidence="24" key="1">
    <citation type="submission" date="2020-08" db="EMBL/GenBank/DDBJ databases">
        <title>Plant Genome Project.</title>
        <authorList>
            <person name="Zhang R.-G."/>
        </authorList>
    </citation>
    <scope>NUCLEOTIDE SEQUENCE</scope>
    <source>
        <strain evidence="24">WSP0</strain>
        <tissue evidence="24">Leaf</tissue>
    </source>
</reference>
<dbReference type="FunFam" id="1.10.520.10:FF:000001">
    <property type="entry name" value="Peroxidase"/>
    <property type="match status" value="1"/>
</dbReference>
<feature type="binding site" evidence="17">
    <location>
        <position position="462"/>
    </location>
    <ligand>
        <name>Ca(2+)</name>
        <dbReference type="ChEBI" id="CHEBI:29108"/>
        <label>1</label>
    </ligand>
</feature>
<dbReference type="PROSITE" id="PS00436">
    <property type="entry name" value="PEROXIDASE_2"/>
    <property type="match status" value="2"/>
</dbReference>
<dbReference type="PROSITE" id="PS00435">
    <property type="entry name" value="PEROXIDASE_1"/>
    <property type="match status" value="2"/>
</dbReference>
<dbReference type="InterPro" id="IPR003851">
    <property type="entry name" value="Znf_Dof"/>
</dbReference>
<evidence type="ECO:0000256" key="8">
    <source>
        <dbReference type="ARBA" id="ARBA00022723"/>
    </source>
</evidence>
<dbReference type="CDD" id="cd00314">
    <property type="entry name" value="plant_peroxidase_like"/>
    <property type="match status" value="1"/>
</dbReference>
<feature type="compositionally biased region" description="Basic and acidic residues" evidence="21">
    <location>
        <begin position="64"/>
        <end position="82"/>
    </location>
</feature>
<keyword evidence="12 17" id="KW-0408">Iron</keyword>
<comment type="subcellular location">
    <subcellularLocation>
        <location evidence="20">Nucleus</location>
    </subcellularLocation>
</comment>
<proteinExistence type="inferred from homology"/>
<dbReference type="EC" id="1.11.1.7" evidence="4"/>
<dbReference type="PANTHER" id="PTHR31517:SF59">
    <property type="entry name" value="PEROXIDASE"/>
    <property type="match status" value="1"/>
</dbReference>
<feature type="binding site" evidence="17">
    <location>
        <position position="458"/>
    </location>
    <ligand>
        <name>Ca(2+)</name>
        <dbReference type="ChEBI" id="CHEBI:29108"/>
        <label>1</label>
    </ligand>
</feature>
<sequence length="1198" mass="131074">MNGADASETKDPAIKLFGKTIPVPNSRIPAKSDGKSDEGFQIPFNSEAMNLCRVILKTETMDDHLEKSGPQRNSGKDNDKQLAGDGSGTQTNLKPKEDPAETSSSIEETEKVPKKPDKILVCPRCNSLDTKFCYFNNYNVNQPRHFCKHCHRYWTAGGTVRNVPLGAGRRKNKQLASQYRRESLVFNDLVPVTRVENPHSTFNSATELRFAGEGHFRESAGGKRREDTPLCGSSVTASDIVVDENQIPQEVKEQDSQSNPMPCYPISPWVLVSAPDDGNNNPTRWSPTPMLAVPPGIPLNFVPAPYWSCFPDWSAGAGHTLALGRHSRDGNSMDEEKSEKCVLVPKTLRIEDPDDDSKSSTVTTLGFNSNQEENKLRCGVFRPYKPSQECKGYPLDTTEVLEANPAALTRQLRVGFYNSTCPRAELIVRKVIQERFRDNRTITAALLRMHFHDCFVRGCDASVLIDPTKTTPSEKDAVPNQTVREFDLIDKAKKKLEAACPGIVSCADIITLATRDSVALAGGPNYAVPTGRRDGLISDPNLVDVPGPTFSVSEALQSFTAVGLTLFDMVTLLGAHTVGVAHCDFFQDRLSDFEGTGKPDPTMDPALVSKLFRLCGTQSRPLKHDLTTFLDRTTPFIVDNQYYNDILSGRGIMQIDQELALDDSTASFVSGFANDAMGFQLSFANALVKMGSIEIKKKLEAACPGIVSCADIITLATRESVALAGGLNYSVPTGRRDGLISDPNLVNVPGPTFSVAEALQSFTAKGLTLNDMVTLLGAHTVGVAHCDFFQDRLSDFQGTGKPDPTMDPALVSKLFNFCGTQSRPFKKDPTAFLDQSTPFVVDNQYYNDILSRRGIMQIDQELALDNSSASIVSGFANDALGFQQSFADALVKMGSIDVLVGDAGQIRKNSQLEVGFYNKKCPRAEQIVRSVIVKQFGIDKSITAAFLRLHFHDCMVRGCDASVLIDPTSTTPSEKDAVPNQTLRGFDIVDKAKKKLEAKCPGIVSCADIIALATRDSVSLSGGLNYSVPTGRRDGLISNPNLVNLPGPTVSVSQALQFFVSKGLNLSDLVVLLGAHTVGVAHCGFFQDRLFGFQGTSKRDPTMNRALWLKLFGICGTQVLPLLEEPTAFLDQTTPFTIDNKYYRDIRKRRGILQIDQELVFRNSTASLVSAFANDPDRFQQSFANALVKMGRHRLSLD</sequence>
<dbReference type="Pfam" id="PF02701">
    <property type="entry name" value="Zn_ribbon_Dof"/>
    <property type="match status" value="1"/>
</dbReference>
<feature type="binding site" description="axial binding residue" evidence="17">
    <location>
        <position position="576"/>
    </location>
    <ligand>
        <name>heme b</name>
        <dbReference type="ChEBI" id="CHEBI:60344"/>
    </ligand>
    <ligandPart>
        <name>Fe</name>
        <dbReference type="ChEBI" id="CHEBI:18248"/>
    </ligandPart>
</feature>